<gene>
    <name evidence="5" type="ORF">RCC_07172</name>
</gene>
<evidence type="ECO:0000313" key="6">
    <source>
        <dbReference type="Proteomes" id="UP000225277"/>
    </source>
</evidence>
<evidence type="ECO:0000313" key="5">
    <source>
        <dbReference type="EMBL" id="CZT21309.1"/>
    </source>
</evidence>
<reference evidence="5 6" key="1">
    <citation type="submission" date="2016-03" db="EMBL/GenBank/DDBJ databases">
        <authorList>
            <person name="Ploux O."/>
        </authorList>
    </citation>
    <scope>NUCLEOTIDE SEQUENCE [LARGE SCALE GENOMIC DNA]</scope>
    <source>
        <strain evidence="5 6">URUG2</strain>
    </source>
</reference>
<dbReference type="Gene3D" id="1.20.5.170">
    <property type="match status" value="1"/>
</dbReference>
<dbReference type="GO" id="GO:0010772">
    <property type="term" value="P:meiotic DNA recombinase assembly involved in reciprocal meiotic recombination"/>
    <property type="evidence" value="ECO:0007669"/>
    <property type="project" value="TreeGrafter"/>
</dbReference>
<evidence type="ECO:0008006" key="7">
    <source>
        <dbReference type="Google" id="ProtNLM"/>
    </source>
</evidence>
<dbReference type="InterPro" id="IPR010760">
    <property type="entry name" value="DNA-repair_Swi5"/>
</dbReference>
<name>A0A2D3VH99_9PEZI</name>
<dbReference type="Proteomes" id="UP000225277">
    <property type="component" value="Unassembled WGS sequence"/>
</dbReference>
<dbReference type="AlphaFoldDB" id="A0A2D3VH99"/>
<accession>A0A2D3VH99</accession>
<dbReference type="OrthoDB" id="255837at2759"/>
<keyword evidence="3" id="KW-0234">DNA repair</keyword>
<dbReference type="PANTHER" id="PTHR28529:SF2">
    <property type="entry name" value="DNA REPAIR PROTEIN SWI5 HOMOLOG"/>
    <property type="match status" value="1"/>
</dbReference>
<protein>
    <recommendedName>
        <fullName evidence="7">DNA repair protein Swi5/Sae3</fullName>
    </recommendedName>
</protein>
<dbReference type="PANTHER" id="PTHR28529">
    <property type="entry name" value="DNA REPAIR PROTEIN SWI5 HOMOLOG"/>
    <property type="match status" value="1"/>
</dbReference>
<organism evidence="5 6">
    <name type="scientific">Ramularia collo-cygni</name>
    <dbReference type="NCBI Taxonomy" id="112498"/>
    <lineage>
        <taxon>Eukaryota</taxon>
        <taxon>Fungi</taxon>
        <taxon>Dikarya</taxon>
        <taxon>Ascomycota</taxon>
        <taxon>Pezizomycotina</taxon>
        <taxon>Dothideomycetes</taxon>
        <taxon>Dothideomycetidae</taxon>
        <taxon>Mycosphaerellales</taxon>
        <taxon>Mycosphaerellaceae</taxon>
        <taxon>Ramularia</taxon>
    </lineage>
</organism>
<dbReference type="RefSeq" id="XP_023628198.1">
    <property type="nucleotide sequence ID" value="XM_023772430.1"/>
</dbReference>
<dbReference type="Pfam" id="PF07061">
    <property type="entry name" value="Swi5"/>
    <property type="match status" value="1"/>
</dbReference>
<evidence type="ECO:0000256" key="3">
    <source>
        <dbReference type="ARBA" id="ARBA00023204"/>
    </source>
</evidence>
<evidence type="ECO:0000256" key="1">
    <source>
        <dbReference type="ARBA" id="ARBA00008060"/>
    </source>
</evidence>
<dbReference type="GO" id="GO:0032798">
    <property type="term" value="C:Swi5-Sfr1 complex"/>
    <property type="evidence" value="ECO:0007669"/>
    <property type="project" value="TreeGrafter"/>
</dbReference>
<evidence type="ECO:0000256" key="4">
    <source>
        <dbReference type="SAM" id="MobiDB-lite"/>
    </source>
</evidence>
<sequence>MSSQELPAVQKMEPPSSDTLTPSSPSRPAPGEQVPPPPSEAEPSSNTFHHSNQAEPARENLHMTALSLKRSNLAAKLEASQAERDVLVAQSTLPSGLPFPSDWTDEQRAKQALESANAVIKEHISLLHGYNEIKDIGQGLLGLVAEKRGVRVKDIMEEFGVGIND</sequence>
<dbReference type="GO" id="GO:0000709">
    <property type="term" value="P:meiotic joint molecule formation"/>
    <property type="evidence" value="ECO:0007669"/>
    <property type="project" value="TreeGrafter"/>
</dbReference>
<dbReference type="STRING" id="112498.A0A2D3VH99"/>
<comment type="similarity">
    <text evidence="1">Belongs to the SWI5/SAE3 family.</text>
</comment>
<keyword evidence="2" id="KW-0227">DNA damage</keyword>
<keyword evidence="6" id="KW-1185">Reference proteome</keyword>
<dbReference type="GeneID" id="35602292"/>
<dbReference type="GO" id="GO:0034974">
    <property type="term" value="C:Swi5-Swi2 complex"/>
    <property type="evidence" value="ECO:0007669"/>
    <property type="project" value="TreeGrafter"/>
</dbReference>
<feature type="region of interest" description="Disordered" evidence="4">
    <location>
        <begin position="1"/>
        <end position="58"/>
    </location>
</feature>
<feature type="compositionally biased region" description="Pro residues" evidence="4">
    <location>
        <begin position="25"/>
        <end position="40"/>
    </location>
</feature>
<dbReference type="EMBL" id="FJUY01000011">
    <property type="protein sequence ID" value="CZT21309.1"/>
    <property type="molecule type" value="Genomic_DNA"/>
</dbReference>
<feature type="compositionally biased region" description="Low complexity" evidence="4">
    <location>
        <begin position="14"/>
        <end position="24"/>
    </location>
</feature>
<proteinExistence type="inferred from homology"/>
<evidence type="ECO:0000256" key="2">
    <source>
        <dbReference type="ARBA" id="ARBA00022763"/>
    </source>
</evidence>